<keyword evidence="2" id="KW-1185">Reference proteome</keyword>
<evidence type="ECO:0000256" key="1">
    <source>
        <dbReference type="SAM" id="Phobius"/>
    </source>
</evidence>
<keyword evidence="1 3" id="KW-0812">Transmembrane</keyword>
<evidence type="ECO:0000313" key="2">
    <source>
        <dbReference type="Proteomes" id="UP000829291"/>
    </source>
</evidence>
<accession>A0A6J0BAC1</accession>
<dbReference type="Proteomes" id="UP000829291">
    <property type="component" value="Chromosome 5"/>
</dbReference>
<dbReference type="InParanoid" id="A0A6J0BAC1"/>
<dbReference type="InterPro" id="IPR042127">
    <property type="entry name" value="TMEM45"/>
</dbReference>
<proteinExistence type="predicted"/>
<feature type="transmembrane region" description="Helical" evidence="1">
    <location>
        <begin position="6"/>
        <end position="26"/>
    </location>
</feature>
<feature type="transmembrane region" description="Helical" evidence="1">
    <location>
        <begin position="218"/>
        <end position="239"/>
    </location>
</feature>
<gene>
    <name evidence="3" type="primary">LOC107217582</name>
</gene>
<keyword evidence="1" id="KW-1133">Transmembrane helix</keyword>
<dbReference type="AlphaFoldDB" id="A0A6J0BAC1"/>
<name>A0A6J0BAC1_NEOLC</name>
<dbReference type="PANTHER" id="PTHR16007">
    <property type="entry name" value="EPIDIDYMAL MEMBRANE PROTEIN E9-RELATED"/>
    <property type="match status" value="1"/>
</dbReference>
<organism evidence="3">
    <name type="scientific">Neodiprion lecontei</name>
    <name type="common">Redheaded pine sawfly</name>
    <dbReference type="NCBI Taxonomy" id="441921"/>
    <lineage>
        <taxon>Eukaryota</taxon>
        <taxon>Metazoa</taxon>
        <taxon>Ecdysozoa</taxon>
        <taxon>Arthropoda</taxon>
        <taxon>Hexapoda</taxon>
        <taxon>Insecta</taxon>
        <taxon>Pterygota</taxon>
        <taxon>Neoptera</taxon>
        <taxon>Endopterygota</taxon>
        <taxon>Hymenoptera</taxon>
        <taxon>Tenthredinoidea</taxon>
        <taxon>Diprionidae</taxon>
        <taxon>Diprioninae</taxon>
        <taxon>Neodiprion</taxon>
    </lineage>
</organism>
<protein>
    <submittedName>
        <fullName evidence="3">Transmembrane protein 45B</fullName>
    </submittedName>
</protein>
<sequence length="268" mass="30246">MDRNDSALGYILSGCIFYVFGLKWCYEYAKYWHSHRDLDHEREPTKLVRASRNCQKLLRRHPLEGTLKLLATAMGLASTLTGNLPNSVETAPSPKVVHATIYLFFALSGLVDVLTFYFPHVVSDGLAKMALAQAFFIEGFLFLWTSQSNNSAIVLARIVWTSSFAVVLELVWPEMKLLRAASTLLHGSWLAHMVRTRVECNFATLVECNLESLKIETLALSFSWHFAASFIVTLCVVAVTRSCAPKLRPDDPPEIPIYDYCHDVDQRV</sequence>
<dbReference type="GeneID" id="107217582"/>
<dbReference type="KEGG" id="nlo:107217582"/>
<dbReference type="PANTHER" id="PTHR16007:SF15">
    <property type="entry name" value="TRANSMEMBRANE PROTEIN 45B"/>
    <property type="match status" value="1"/>
</dbReference>
<feature type="transmembrane region" description="Helical" evidence="1">
    <location>
        <begin position="151"/>
        <end position="172"/>
    </location>
</feature>
<dbReference type="RefSeq" id="XP_015510638.1">
    <property type="nucleotide sequence ID" value="XM_015655152.2"/>
</dbReference>
<dbReference type="OrthoDB" id="551896at2759"/>
<reference evidence="3" key="1">
    <citation type="submission" date="2025-08" db="UniProtKB">
        <authorList>
            <consortium name="RefSeq"/>
        </authorList>
    </citation>
    <scope>IDENTIFICATION</scope>
    <source>
        <tissue evidence="3">Thorax and Abdomen</tissue>
    </source>
</reference>
<feature type="transmembrane region" description="Helical" evidence="1">
    <location>
        <begin position="96"/>
        <end position="118"/>
    </location>
</feature>
<evidence type="ECO:0000313" key="3">
    <source>
        <dbReference type="RefSeq" id="XP_015510638.1"/>
    </source>
</evidence>
<feature type="transmembrane region" description="Helical" evidence="1">
    <location>
        <begin position="125"/>
        <end position="145"/>
    </location>
</feature>
<keyword evidence="1" id="KW-0472">Membrane</keyword>